<dbReference type="Proteomes" id="UP001244011">
    <property type="component" value="Unassembled WGS sequence"/>
</dbReference>
<organism evidence="2 3">
    <name type="scientific">Phialemonium atrogriseum</name>
    <dbReference type="NCBI Taxonomy" id="1093897"/>
    <lineage>
        <taxon>Eukaryota</taxon>
        <taxon>Fungi</taxon>
        <taxon>Dikarya</taxon>
        <taxon>Ascomycota</taxon>
        <taxon>Pezizomycotina</taxon>
        <taxon>Sordariomycetes</taxon>
        <taxon>Sordariomycetidae</taxon>
        <taxon>Cephalothecales</taxon>
        <taxon>Cephalothecaceae</taxon>
        <taxon>Phialemonium</taxon>
    </lineage>
</organism>
<gene>
    <name evidence="2" type="ORF">QBC33DRAFT_585225</name>
</gene>
<feature type="chain" id="PRO_5042507331" description="Lysine-specific metallo-endopeptidase domain-containing protein" evidence="1">
    <location>
        <begin position="22"/>
        <end position="238"/>
    </location>
</feature>
<evidence type="ECO:0000313" key="2">
    <source>
        <dbReference type="EMBL" id="KAK1768231.1"/>
    </source>
</evidence>
<comment type="caution">
    <text evidence="2">The sequence shown here is derived from an EMBL/GenBank/DDBJ whole genome shotgun (WGS) entry which is preliminary data.</text>
</comment>
<dbReference type="EMBL" id="MU839006">
    <property type="protein sequence ID" value="KAK1768231.1"/>
    <property type="molecule type" value="Genomic_DNA"/>
</dbReference>
<keyword evidence="1" id="KW-0732">Signal</keyword>
<dbReference type="RefSeq" id="XP_060284444.1">
    <property type="nucleotide sequence ID" value="XM_060431427.1"/>
</dbReference>
<dbReference type="Gene3D" id="3.40.390.10">
    <property type="entry name" value="Collagenase (Catalytic Domain)"/>
    <property type="match status" value="1"/>
</dbReference>
<dbReference type="GO" id="GO:0008237">
    <property type="term" value="F:metallopeptidase activity"/>
    <property type="evidence" value="ECO:0007669"/>
    <property type="project" value="InterPro"/>
</dbReference>
<keyword evidence="3" id="KW-1185">Reference proteome</keyword>
<accession>A0AAJ0C5V9</accession>
<protein>
    <recommendedName>
        <fullName evidence="4">Lysine-specific metallo-endopeptidase domain-containing protein</fullName>
    </recommendedName>
</protein>
<evidence type="ECO:0008006" key="4">
    <source>
        <dbReference type="Google" id="ProtNLM"/>
    </source>
</evidence>
<dbReference type="GeneID" id="85314614"/>
<sequence>MIAQPVQLILVFISLLPLALARTTQVVINTSWNSPAVPGGPPFAVPDCPNEGPFILQDYADALDLAKSARDVLTNDFRFIWSRRWYEKLFTDKKRSTYVVPDRLSIRGTGLPDEIIFHCDPGWRDALYSRRSASELYDIGKPWSGCGAGTQAITTRIRSGDFPPDPDGDFGPNGAFRTGTHITLCPQFFDLKPLGEIAPITAGVRIDDRINRGMVILHELMHAYSRGIRGEGYLCTRE</sequence>
<dbReference type="AlphaFoldDB" id="A0AAJ0C5V9"/>
<feature type="signal peptide" evidence="1">
    <location>
        <begin position="1"/>
        <end position="21"/>
    </location>
</feature>
<dbReference type="InterPro" id="IPR024079">
    <property type="entry name" value="MetalloPept_cat_dom_sf"/>
</dbReference>
<proteinExistence type="predicted"/>
<evidence type="ECO:0000256" key="1">
    <source>
        <dbReference type="SAM" id="SignalP"/>
    </source>
</evidence>
<name>A0AAJ0C5V9_9PEZI</name>
<evidence type="ECO:0000313" key="3">
    <source>
        <dbReference type="Proteomes" id="UP001244011"/>
    </source>
</evidence>
<reference evidence="2" key="1">
    <citation type="submission" date="2023-06" db="EMBL/GenBank/DDBJ databases">
        <title>Genome-scale phylogeny and comparative genomics of the fungal order Sordariales.</title>
        <authorList>
            <consortium name="Lawrence Berkeley National Laboratory"/>
            <person name="Hensen N."/>
            <person name="Bonometti L."/>
            <person name="Westerberg I."/>
            <person name="Brannstrom I.O."/>
            <person name="Guillou S."/>
            <person name="Cros-Aarteil S."/>
            <person name="Calhoun S."/>
            <person name="Haridas S."/>
            <person name="Kuo A."/>
            <person name="Mondo S."/>
            <person name="Pangilinan J."/>
            <person name="Riley R."/>
            <person name="Labutti K."/>
            <person name="Andreopoulos B."/>
            <person name="Lipzen A."/>
            <person name="Chen C."/>
            <person name="Yanf M."/>
            <person name="Daum C."/>
            <person name="Ng V."/>
            <person name="Clum A."/>
            <person name="Steindorff A."/>
            <person name="Ohm R."/>
            <person name="Martin F."/>
            <person name="Silar P."/>
            <person name="Natvig D."/>
            <person name="Lalanne C."/>
            <person name="Gautier V."/>
            <person name="Ament-Velasquez S.L."/>
            <person name="Kruys A."/>
            <person name="Hutchinson M.I."/>
            <person name="Powell A.J."/>
            <person name="Barry K."/>
            <person name="Miller A.N."/>
            <person name="Grigoriev I.V."/>
            <person name="Debuchy R."/>
            <person name="Gladieux P."/>
            <person name="Thoren M.H."/>
            <person name="Johannesson H."/>
        </authorList>
    </citation>
    <scope>NUCLEOTIDE SEQUENCE</scope>
    <source>
        <strain evidence="2">8032-3</strain>
    </source>
</reference>